<dbReference type="RefSeq" id="WP_179763922.1">
    <property type="nucleotide sequence ID" value="NZ_BAAAUE010000006.1"/>
</dbReference>
<organism evidence="3 4">
    <name type="scientific">Streptomyces fulvorobeus</name>
    <dbReference type="NCBI Taxonomy" id="284028"/>
    <lineage>
        <taxon>Bacteria</taxon>
        <taxon>Bacillati</taxon>
        <taxon>Actinomycetota</taxon>
        <taxon>Actinomycetes</taxon>
        <taxon>Kitasatosporales</taxon>
        <taxon>Streptomycetaceae</taxon>
        <taxon>Streptomyces</taxon>
    </lineage>
</organism>
<dbReference type="EMBL" id="JACCCF010000001">
    <property type="protein sequence ID" value="NYE39834.1"/>
    <property type="molecule type" value="Genomic_DNA"/>
</dbReference>
<evidence type="ECO:0000313" key="3">
    <source>
        <dbReference type="EMBL" id="NYE39834.1"/>
    </source>
</evidence>
<protein>
    <submittedName>
        <fullName evidence="3">Flavin reductase (DIM6/NTAB) family NADH-FMN oxidoreductase RutF</fullName>
    </submittedName>
</protein>
<keyword evidence="1" id="KW-0560">Oxidoreductase</keyword>
<dbReference type="PANTHER" id="PTHR30466">
    <property type="entry name" value="FLAVIN REDUCTASE"/>
    <property type="match status" value="1"/>
</dbReference>
<dbReference type="InterPro" id="IPR050268">
    <property type="entry name" value="NADH-dep_flavin_reductase"/>
</dbReference>
<accession>A0A7Y9H9P1</accession>
<dbReference type="PANTHER" id="PTHR30466:SF1">
    <property type="entry name" value="FMN REDUCTASE (NADH) RUTF"/>
    <property type="match status" value="1"/>
</dbReference>
<dbReference type="AlphaFoldDB" id="A0A7Y9H9P1"/>
<evidence type="ECO:0000313" key="4">
    <source>
        <dbReference type="Proteomes" id="UP000530403"/>
    </source>
</evidence>
<gene>
    <name evidence="3" type="ORF">HEB29_000845</name>
</gene>
<dbReference type="InterPro" id="IPR012349">
    <property type="entry name" value="Split_barrel_FMN-bd"/>
</dbReference>
<dbReference type="InterPro" id="IPR002563">
    <property type="entry name" value="Flavin_Rdtase-like_dom"/>
</dbReference>
<dbReference type="GO" id="GO:0042602">
    <property type="term" value="F:riboflavin reductase (NADPH) activity"/>
    <property type="evidence" value="ECO:0007669"/>
    <property type="project" value="TreeGrafter"/>
</dbReference>
<feature type="domain" description="Flavin reductase like" evidence="2">
    <location>
        <begin position="24"/>
        <end position="171"/>
    </location>
</feature>
<proteinExistence type="predicted"/>
<name>A0A7Y9H9P1_9ACTN</name>
<dbReference type="Pfam" id="PF01613">
    <property type="entry name" value="Flavin_Reduct"/>
    <property type="match status" value="1"/>
</dbReference>
<comment type="caution">
    <text evidence="3">The sequence shown here is derived from an EMBL/GenBank/DDBJ whole genome shotgun (WGS) entry which is preliminary data.</text>
</comment>
<evidence type="ECO:0000259" key="2">
    <source>
        <dbReference type="SMART" id="SM00903"/>
    </source>
</evidence>
<reference evidence="3 4" key="1">
    <citation type="submission" date="2020-07" db="EMBL/GenBank/DDBJ databases">
        <title>Sequencing the genomes of 1000 actinobacteria strains.</title>
        <authorList>
            <person name="Klenk H.-P."/>
        </authorList>
    </citation>
    <scope>NUCLEOTIDE SEQUENCE [LARGE SCALE GENOMIC DNA]</scope>
    <source>
        <strain evidence="3 4">DSM 41455</strain>
    </source>
</reference>
<evidence type="ECO:0000256" key="1">
    <source>
        <dbReference type="ARBA" id="ARBA00023002"/>
    </source>
</evidence>
<dbReference type="GO" id="GO:0010181">
    <property type="term" value="F:FMN binding"/>
    <property type="evidence" value="ECO:0007669"/>
    <property type="project" value="InterPro"/>
</dbReference>
<dbReference type="SUPFAM" id="SSF50475">
    <property type="entry name" value="FMN-binding split barrel"/>
    <property type="match status" value="1"/>
</dbReference>
<dbReference type="SMART" id="SM00903">
    <property type="entry name" value="Flavin_Reduct"/>
    <property type="match status" value="1"/>
</dbReference>
<dbReference type="GO" id="GO:0006208">
    <property type="term" value="P:pyrimidine nucleobase catabolic process"/>
    <property type="evidence" value="ECO:0007669"/>
    <property type="project" value="TreeGrafter"/>
</dbReference>
<dbReference type="Gene3D" id="2.30.110.10">
    <property type="entry name" value="Electron Transport, Fmn-binding Protein, Chain A"/>
    <property type="match status" value="1"/>
</dbReference>
<dbReference type="Proteomes" id="UP000530403">
    <property type="component" value="Unassembled WGS sequence"/>
</dbReference>
<sequence>MTLATRRPPASAPATAEAAVINTMRHFVTGVTVLTCGVGDEAEGVTVSTFGTVPGNPPMVCVMLRAGSRGLRAVAGSGVFVANSLAAGQEPLARHFARRTRPSGLGQLPPEAWLGVRADEVPRISGAVAWLECSPELTVPVGDHELVVARVVAAVHRGGAPLVNFADELHAGPSASASTFRHAGRDGEET</sequence>